<evidence type="ECO:0000256" key="4">
    <source>
        <dbReference type="ARBA" id="ARBA00023002"/>
    </source>
</evidence>
<dbReference type="PANTHER" id="PTHR43884">
    <property type="entry name" value="ACYL-COA DEHYDROGENASE"/>
    <property type="match status" value="1"/>
</dbReference>
<dbReference type="SUPFAM" id="SSF47203">
    <property type="entry name" value="Acyl-CoA dehydrogenase C-terminal domain-like"/>
    <property type="match status" value="1"/>
</dbReference>
<gene>
    <name evidence="6" type="ORF">GCM10009827_008840</name>
</gene>
<evidence type="ECO:0000256" key="2">
    <source>
        <dbReference type="ARBA" id="ARBA00022630"/>
    </source>
</evidence>
<organism evidence="6 7">
    <name type="scientific">Dactylosporangium maewongense</name>
    <dbReference type="NCBI Taxonomy" id="634393"/>
    <lineage>
        <taxon>Bacteria</taxon>
        <taxon>Bacillati</taxon>
        <taxon>Actinomycetota</taxon>
        <taxon>Actinomycetes</taxon>
        <taxon>Micromonosporales</taxon>
        <taxon>Micromonosporaceae</taxon>
        <taxon>Dactylosporangium</taxon>
    </lineage>
</organism>
<keyword evidence="2" id="KW-0285">Flavoprotein</keyword>
<reference evidence="6 7" key="1">
    <citation type="journal article" date="2019" name="Int. J. Syst. Evol. Microbiol.">
        <title>The Global Catalogue of Microorganisms (GCM) 10K type strain sequencing project: providing services to taxonomists for standard genome sequencing and annotation.</title>
        <authorList>
            <consortium name="The Broad Institute Genomics Platform"/>
            <consortium name="The Broad Institute Genome Sequencing Center for Infectious Disease"/>
            <person name="Wu L."/>
            <person name="Ma J."/>
        </authorList>
    </citation>
    <scope>NUCLEOTIDE SEQUENCE [LARGE SCALE GENOMIC DNA]</scope>
    <source>
        <strain evidence="6 7">JCM 15933</strain>
    </source>
</reference>
<evidence type="ECO:0000256" key="3">
    <source>
        <dbReference type="ARBA" id="ARBA00022827"/>
    </source>
</evidence>
<evidence type="ECO:0000313" key="6">
    <source>
        <dbReference type="EMBL" id="GAA1501040.1"/>
    </source>
</evidence>
<dbReference type="RefSeq" id="WP_344499716.1">
    <property type="nucleotide sequence ID" value="NZ_BAAAQD010000001.1"/>
</dbReference>
<proteinExistence type="inferred from homology"/>
<feature type="domain" description="Acyl-CoA dehydrogenase/oxidase C-terminal" evidence="5">
    <location>
        <begin position="158"/>
        <end position="284"/>
    </location>
</feature>
<keyword evidence="4" id="KW-0560">Oxidoreductase</keyword>
<dbReference type="InterPro" id="IPR009075">
    <property type="entry name" value="AcylCo_DH/oxidase_C"/>
</dbReference>
<keyword evidence="3" id="KW-0274">FAD</keyword>
<keyword evidence="7" id="KW-1185">Reference proteome</keyword>
<dbReference type="Gene3D" id="1.20.140.10">
    <property type="entry name" value="Butyryl-CoA Dehydrogenase, subunit A, domain 3"/>
    <property type="match status" value="1"/>
</dbReference>
<dbReference type="Pfam" id="PF00441">
    <property type="entry name" value="Acyl-CoA_dh_1"/>
    <property type="match status" value="1"/>
</dbReference>
<dbReference type="SUPFAM" id="SSF56645">
    <property type="entry name" value="Acyl-CoA dehydrogenase NM domain-like"/>
    <property type="match status" value="1"/>
</dbReference>
<evidence type="ECO:0000313" key="7">
    <source>
        <dbReference type="Proteomes" id="UP001501470"/>
    </source>
</evidence>
<dbReference type="Proteomes" id="UP001501470">
    <property type="component" value="Unassembled WGS sequence"/>
</dbReference>
<dbReference type="PANTHER" id="PTHR43884:SF20">
    <property type="entry name" value="ACYL-COA DEHYDROGENASE FADE28"/>
    <property type="match status" value="1"/>
</dbReference>
<comment type="caution">
    <text evidence="6">The sequence shown here is derived from an EMBL/GenBank/DDBJ whole genome shotgun (WGS) entry which is preliminary data.</text>
</comment>
<dbReference type="EMBL" id="BAAAQD010000001">
    <property type="protein sequence ID" value="GAA1501040.1"/>
    <property type="molecule type" value="Genomic_DNA"/>
</dbReference>
<evidence type="ECO:0000256" key="1">
    <source>
        <dbReference type="ARBA" id="ARBA00009347"/>
    </source>
</evidence>
<evidence type="ECO:0000259" key="5">
    <source>
        <dbReference type="Pfam" id="PF00441"/>
    </source>
</evidence>
<comment type="similarity">
    <text evidence="1">Belongs to the acyl-CoA dehydrogenase family.</text>
</comment>
<sequence>MRFALTEDQTALRDAVRAPLAAGGWSTLADLGVFAAMADLGLDETDLVPVLEEVGYAAVALPVTATAFVAVPLLAALDDDRAAAAATGSLRIAVAGPGGLTPFGGQADLVLHLDGGVARIGGLSTAASTVDTSLDAVVSMAAGVLTDDPALVEAAAGRAALGHAAELVGLGRRMLDLTVGYVQQRYQFGAPVGSFQAVKHQLADAYLGLEFARPAVLAAAWALQEGADAGPAVDGAVVLAADAAHAASRAAIQCHGAIGYTVEYELHRFAKRAWALAALAGPGDRLAALATTIGLKEQGT</sequence>
<dbReference type="InterPro" id="IPR009100">
    <property type="entry name" value="AcylCoA_DH/oxidase_NM_dom_sf"/>
</dbReference>
<protein>
    <submittedName>
        <fullName evidence="6">Acyl-CoA dehydrogenase</fullName>
    </submittedName>
</protein>
<dbReference type="InterPro" id="IPR036250">
    <property type="entry name" value="AcylCo_DH-like_C"/>
</dbReference>
<name>A0ABN1ZMF3_9ACTN</name>
<accession>A0ABN1ZMF3</accession>